<gene>
    <name evidence="1" type="ORF">DPMN_184831</name>
</gene>
<dbReference type="AlphaFoldDB" id="A0A9D4I4Z3"/>
<reference evidence="1" key="1">
    <citation type="journal article" date="2019" name="bioRxiv">
        <title>The Genome of the Zebra Mussel, Dreissena polymorpha: A Resource for Invasive Species Research.</title>
        <authorList>
            <person name="McCartney M.A."/>
            <person name="Auch B."/>
            <person name="Kono T."/>
            <person name="Mallez S."/>
            <person name="Zhang Y."/>
            <person name="Obille A."/>
            <person name="Becker A."/>
            <person name="Abrahante J.E."/>
            <person name="Garbe J."/>
            <person name="Badalamenti J.P."/>
            <person name="Herman A."/>
            <person name="Mangelson H."/>
            <person name="Liachko I."/>
            <person name="Sullivan S."/>
            <person name="Sone E.D."/>
            <person name="Koren S."/>
            <person name="Silverstein K.A.T."/>
            <person name="Beckman K.B."/>
            <person name="Gohl D.M."/>
        </authorList>
    </citation>
    <scope>NUCLEOTIDE SEQUENCE</scope>
    <source>
        <strain evidence="1">Duluth1</strain>
        <tissue evidence="1">Whole animal</tissue>
    </source>
</reference>
<proteinExistence type="predicted"/>
<name>A0A9D4I4Z3_DREPO</name>
<reference evidence="1" key="2">
    <citation type="submission" date="2020-11" db="EMBL/GenBank/DDBJ databases">
        <authorList>
            <person name="McCartney M.A."/>
            <person name="Auch B."/>
            <person name="Kono T."/>
            <person name="Mallez S."/>
            <person name="Becker A."/>
            <person name="Gohl D.M."/>
            <person name="Silverstein K.A.T."/>
            <person name="Koren S."/>
            <person name="Bechman K.B."/>
            <person name="Herman A."/>
            <person name="Abrahante J.E."/>
            <person name="Garbe J."/>
        </authorList>
    </citation>
    <scope>NUCLEOTIDE SEQUENCE</scope>
    <source>
        <strain evidence="1">Duluth1</strain>
        <tissue evidence="1">Whole animal</tissue>
    </source>
</reference>
<dbReference type="Proteomes" id="UP000828390">
    <property type="component" value="Unassembled WGS sequence"/>
</dbReference>
<dbReference type="EMBL" id="JAIWYP010000010">
    <property type="protein sequence ID" value="KAH3750311.1"/>
    <property type="molecule type" value="Genomic_DNA"/>
</dbReference>
<accession>A0A9D4I4Z3</accession>
<comment type="caution">
    <text evidence="1">The sequence shown here is derived from an EMBL/GenBank/DDBJ whole genome shotgun (WGS) entry which is preliminary data.</text>
</comment>
<organism evidence="1 2">
    <name type="scientific">Dreissena polymorpha</name>
    <name type="common">Zebra mussel</name>
    <name type="synonym">Mytilus polymorpha</name>
    <dbReference type="NCBI Taxonomy" id="45954"/>
    <lineage>
        <taxon>Eukaryota</taxon>
        <taxon>Metazoa</taxon>
        <taxon>Spiralia</taxon>
        <taxon>Lophotrochozoa</taxon>
        <taxon>Mollusca</taxon>
        <taxon>Bivalvia</taxon>
        <taxon>Autobranchia</taxon>
        <taxon>Heteroconchia</taxon>
        <taxon>Euheterodonta</taxon>
        <taxon>Imparidentia</taxon>
        <taxon>Neoheterodontei</taxon>
        <taxon>Myida</taxon>
        <taxon>Dreissenoidea</taxon>
        <taxon>Dreissenidae</taxon>
        <taxon>Dreissena</taxon>
    </lineage>
</organism>
<evidence type="ECO:0000313" key="1">
    <source>
        <dbReference type="EMBL" id="KAH3750311.1"/>
    </source>
</evidence>
<evidence type="ECO:0000313" key="2">
    <source>
        <dbReference type="Proteomes" id="UP000828390"/>
    </source>
</evidence>
<sequence length="64" mass="6709">MPFTAVCVDLECVPAHLPNLVNSLTSLLWYCIVVDGGGGVPGGNPTCPVRGTPAKLPCFRLVLE</sequence>
<protein>
    <submittedName>
        <fullName evidence="1">Uncharacterized protein</fullName>
    </submittedName>
</protein>
<keyword evidence="2" id="KW-1185">Reference proteome</keyword>